<feature type="transmembrane region" description="Helical" evidence="1">
    <location>
        <begin position="49"/>
        <end position="66"/>
    </location>
</feature>
<dbReference type="GO" id="GO:0004175">
    <property type="term" value="F:endopeptidase activity"/>
    <property type="evidence" value="ECO:0007669"/>
    <property type="project" value="UniProtKB-ARBA"/>
</dbReference>
<dbReference type="Proteomes" id="UP000028709">
    <property type="component" value="Unassembled WGS sequence"/>
</dbReference>
<keyword evidence="1" id="KW-0812">Transmembrane</keyword>
<keyword evidence="1" id="KW-0472">Membrane</keyword>
<dbReference type="OrthoDB" id="9777755at2"/>
<dbReference type="STRING" id="558152.IQ37_18460"/>
<keyword evidence="1" id="KW-1133">Transmembrane helix</keyword>
<proteinExistence type="predicted"/>
<organism evidence="3 4">
    <name type="scientific">Chryseobacterium piperi</name>
    <dbReference type="NCBI Taxonomy" id="558152"/>
    <lineage>
        <taxon>Bacteria</taxon>
        <taxon>Pseudomonadati</taxon>
        <taxon>Bacteroidota</taxon>
        <taxon>Flavobacteriia</taxon>
        <taxon>Flavobacteriales</taxon>
        <taxon>Weeksellaceae</taxon>
        <taxon>Chryseobacterium group</taxon>
        <taxon>Chryseobacterium</taxon>
    </lineage>
</organism>
<keyword evidence="4" id="KW-1185">Reference proteome</keyword>
<feature type="transmembrane region" description="Helical" evidence="1">
    <location>
        <begin position="78"/>
        <end position="96"/>
    </location>
</feature>
<dbReference type="GO" id="GO:0080120">
    <property type="term" value="P:CAAX-box protein maturation"/>
    <property type="evidence" value="ECO:0007669"/>
    <property type="project" value="UniProtKB-ARBA"/>
</dbReference>
<sequence>MNEIKKINWKKIVLFYGVIMVATYFSRKVPNILNIIIKQFTDLKFSWNFNHAIAILIVSFLFYKYSKVKQEFSVFGNNTFKSILFPVILLLGYTIYGIENDYGFNEHLWALIFCLVTLVYDMMEEYTWRGYLVESLGKINLIIKSVISGFFWAFWHLLIFKDFEQYGGFGVFIIFCVVFSLILTFSVSKTKAFIVPATIHALLIKTNIVTLVCFVIFLVILLTWDRKISKEL</sequence>
<feature type="transmembrane region" description="Helical" evidence="1">
    <location>
        <begin position="166"/>
        <end position="187"/>
    </location>
</feature>
<evidence type="ECO:0000313" key="4">
    <source>
        <dbReference type="Proteomes" id="UP000028709"/>
    </source>
</evidence>
<reference evidence="3 4" key="1">
    <citation type="submission" date="2014-07" db="EMBL/GenBank/DDBJ databases">
        <title>Genome of Chryseobacterium piperi CTM.</title>
        <authorList>
            <person name="Pipes S.E."/>
            <person name="Stropko S.J."/>
            <person name="Newman J.D."/>
        </authorList>
    </citation>
    <scope>NUCLEOTIDE SEQUENCE [LARGE SCALE GENOMIC DNA]</scope>
    <source>
        <strain evidence="3 4">CTM</strain>
    </source>
</reference>
<evidence type="ECO:0000259" key="2">
    <source>
        <dbReference type="Pfam" id="PF02517"/>
    </source>
</evidence>
<gene>
    <name evidence="3" type="ORF">IQ37_18460</name>
</gene>
<feature type="transmembrane region" description="Helical" evidence="1">
    <location>
        <begin position="102"/>
        <end position="120"/>
    </location>
</feature>
<evidence type="ECO:0000256" key="1">
    <source>
        <dbReference type="SAM" id="Phobius"/>
    </source>
</evidence>
<dbReference type="InterPro" id="IPR003675">
    <property type="entry name" value="Rce1/LyrA-like_dom"/>
</dbReference>
<protein>
    <recommendedName>
        <fullName evidence="2">CAAX prenyl protease 2/Lysostaphin resistance protein A-like domain-containing protein</fullName>
    </recommendedName>
</protein>
<feature type="domain" description="CAAX prenyl protease 2/Lysostaphin resistance protein A-like" evidence="2">
    <location>
        <begin position="109"/>
        <end position="202"/>
    </location>
</feature>
<name>A0A086AFW6_9FLAO</name>
<accession>A0A086AFW6</accession>
<comment type="caution">
    <text evidence="3">The sequence shown here is derived from an EMBL/GenBank/DDBJ whole genome shotgun (WGS) entry which is preliminary data.</text>
</comment>
<dbReference type="KEGG" id="cpip:CJF12_05095"/>
<feature type="transmembrane region" description="Helical" evidence="1">
    <location>
        <begin position="12"/>
        <end position="29"/>
    </location>
</feature>
<dbReference type="EMBL" id="JPRJ01000056">
    <property type="protein sequence ID" value="KFF15580.1"/>
    <property type="molecule type" value="Genomic_DNA"/>
</dbReference>
<dbReference type="eggNOG" id="COG1266">
    <property type="taxonomic scope" value="Bacteria"/>
</dbReference>
<evidence type="ECO:0000313" key="3">
    <source>
        <dbReference type="EMBL" id="KFF15580.1"/>
    </source>
</evidence>
<dbReference type="AlphaFoldDB" id="A0A086AFW6"/>
<feature type="transmembrane region" description="Helical" evidence="1">
    <location>
        <begin position="141"/>
        <end position="160"/>
    </location>
</feature>
<feature type="transmembrane region" description="Helical" evidence="1">
    <location>
        <begin position="199"/>
        <end position="224"/>
    </location>
</feature>
<dbReference type="Pfam" id="PF02517">
    <property type="entry name" value="Rce1-like"/>
    <property type="match status" value="1"/>
</dbReference>